<dbReference type="Pfam" id="PF06993">
    <property type="entry name" value="DUF1304"/>
    <property type="match status" value="1"/>
</dbReference>
<evidence type="ECO:0000256" key="1">
    <source>
        <dbReference type="SAM" id="Phobius"/>
    </source>
</evidence>
<dbReference type="RefSeq" id="WP_323278577.1">
    <property type="nucleotide sequence ID" value="NZ_JAYGGQ010000005.1"/>
</dbReference>
<evidence type="ECO:0000313" key="2">
    <source>
        <dbReference type="EMBL" id="MEA5454728.1"/>
    </source>
</evidence>
<keyword evidence="3" id="KW-1185">Reference proteome</keyword>
<reference evidence="2 3" key="1">
    <citation type="submission" date="2023-12" db="EMBL/GenBank/DDBJ databases">
        <title>Sinomonas terricola sp. nov, isolated from litchi orchard soil in Guangdong, PR China.</title>
        <authorList>
            <person name="Jiaxin W."/>
            <person name="Yang Z."/>
            <person name="Honghui Z."/>
        </authorList>
    </citation>
    <scope>NUCLEOTIDE SEQUENCE [LARGE SCALE GENOMIC DNA]</scope>
    <source>
        <strain evidence="2 3">JGH33</strain>
    </source>
</reference>
<dbReference type="InterPro" id="IPR009732">
    <property type="entry name" value="DUF1304"/>
</dbReference>
<proteinExistence type="predicted"/>
<dbReference type="Proteomes" id="UP001304769">
    <property type="component" value="Unassembled WGS sequence"/>
</dbReference>
<sequence length="128" mass="12911">MLVVGLVLAAVAALIHVYIFALESVLWTGQRARSVFGLSPEQAATTKELAFNQGFYNLFLALITGLGIVLTAVGSTAVGATLVFAGAGSMVAAGLVLLISSPSKWSAAVTQLAAPLLAVVLLAVGLSA</sequence>
<accession>A0ABU5T4Z4</accession>
<evidence type="ECO:0000313" key="3">
    <source>
        <dbReference type="Proteomes" id="UP001304769"/>
    </source>
</evidence>
<protein>
    <submittedName>
        <fullName evidence="2">DUF1304 domain-containing protein</fullName>
    </submittedName>
</protein>
<dbReference type="EMBL" id="JAYGGQ010000005">
    <property type="protein sequence ID" value="MEA5454728.1"/>
    <property type="molecule type" value="Genomic_DNA"/>
</dbReference>
<dbReference type="PANTHER" id="PTHR38446">
    <property type="entry name" value="BLL0914 PROTEIN"/>
    <property type="match status" value="1"/>
</dbReference>
<gene>
    <name evidence="2" type="ORF">SPF06_08345</name>
</gene>
<name>A0ABU5T4Z4_9MICC</name>
<keyword evidence="1" id="KW-0472">Membrane</keyword>
<keyword evidence="1" id="KW-1133">Transmembrane helix</keyword>
<keyword evidence="1" id="KW-0812">Transmembrane</keyword>
<dbReference type="PANTHER" id="PTHR38446:SF1">
    <property type="entry name" value="BLL0914 PROTEIN"/>
    <property type="match status" value="1"/>
</dbReference>
<organism evidence="2 3">
    <name type="scientific">Sinomonas terricola</name>
    <dbReference type="NCBI Taxonomy" id="3110330"/>
    <lineage>
        <taxon>Bacteria</taxon>
        <taxon>Bacillati</taxon>
        <taxon>Actinomycetota</taxon>
        <taxon>Actinomycetes</taxon>
        <taxon>Micrococcales</taxon>
        <taxon>Micrococcaceae</taxon>
        <taxon>Sinomonas</taxon>
    </lineage>
</organism>
<feature type="transmembrane region" description="Helical" evidence="1">
    <location>
        <begin position="80"/>
        <end position="99"/>
    </location>
</feature>
<comment type="caution">
    <text evidence="2">The sequence shown here is derived from an EMBL/GenBank/DDBJ whole genome shotgun (WGS) entry which is preliminary data.</text>
</comment>
<feature type="transmembrane region" description="Helical" evidence="1">
    <location>
        <begin position="105"/>
        <end position="126"/>
    </location>
</feature>
<feature type="transmembrane region" description="Helical" evidence="1">
    <location>
        <begin position="55"/>
        <end position="73"/>
    </location>
</feature>